<keyword evidence="7" id="KW-0813">Transport</keyword>
<comment type="subunit">
    <text evidence="7">The Tat system comprises two distinct complexes: a TatABC complex, containing multiple copies of TatA, TatB and TatC subunits, and a separate TatA complex, containing only TatA subunits. Substrates initially bind to the TatABC complex, which probably triggers association of the separate TatA complex to form the active translocon.</text>
</comment>
<organism evidence="8 9">
    <name type="scientific">Ornithinimicrobium pekingense</name>
    <dbReference type="NCBI Taxonomy" id="384677"/>
    <lineage>
        <taxon>Bacteria</taxon>
        <taxon>Bacillati</taxon>
        <taxon>Actinomycetota</taxon>
        <taxon>Actinomycetes</taxon>
        <taxon>Micrococcales</taxon>
        <taxon>Ornithinimicrobiaceae</taxon>
        <taxon>Ornithinimicrobium</taxon>
    </lineage>
</organism>
<keyword evidence="2 7" id="KW-0812">Transmembrane</keyword>
<comment type="function">
    <text evidence="7">Part of the twin-arginine translocation (Tat) system that transports large folded proteins containing a characteristic twin-arginine motif in their signal peptide across membranes. Together with TatB, TatC is part of a receptor directly interacting with Tat signal peptides.</text>
</comment>
<evidence type="ECO:0000256" key="2">
    <source>
        <dbReference type="ARBA" id="ARBA00022692"/>
    </source>
</evidence>
<evidence type="ECO:0000256" key="4">
    <source>
        <dbReference type="ARBA" id="ARBA00022989"/>
    </source>
</evidence>
<dbReference type="InterPro" id="IPR002033">
    <property type="entry name" value="TatC"/>
</dbReference>
<feature type="transmembrane region" description="Helical" evidence="7">
    <location>
        <begin position="28"/>
        <end position="46"/>
    </location>
</feature>
<evidence type="ECO:0000256" key="1">
    <source>
        <dbReference type="ARBA" id="ARBA00004141"/>
    </source>
</evidence>
<comment type="caution">
    <text evidence="8">The sequence shown here is derived from an EMBL/GenBank/DDBJ whole genome shotgun (WGS) entry which is preliminary data.</text>
</comment>
<dbReference type="Pfam" id="PF00902">
    <property type="entry name" value="TatC"/>
    <property type="match status" value="1"/>
</dbReference>
<gene>
    <name evidence="7 8" type="primary">tatC</name>
    <name evidence="8" type="ORF">GCM10011509_25300</name>
</gene>
<dbReference type="PANTHER" id="PTHR30371:SF0">
    <property type="entry name" value="SEC-INDEPENDENT PROTEIN TRANSLOCASE PROTEIN TATC, CHLOROPLASTIC-RELATED"/>
    <property type="match status" value="1"/>
</dbReference>
<feature type="transmembrane region" description="Helical" evidence="7">
    <location>
        <begin position="165"/>
        <end position="189"/>
    </location>
</feature>
<reference evidence="9" key="1">
    <citation type="journal article" date="2019" name="Int. J. Syst. Evol. Microbiol.">
        <title>The Global Catalogue of Microorganisms (GCM) 10K type strain sequencing project: providing services to taxonomists for standard genome sequencing and annotation.</title>
        <authorList>
            <consortium name="The Broad Institute Genomics Platform"/>
            <consortium name="The Broad Institute Genome Sequencing Center for Infectious Disease"/>
            <person name="Wu L."/>
            <person name="Ma J."/>
        </authorList>
    </citation>
    <scope>NUCLEOTIDE SEQUENCE [LARGE SCALE GENOMIC DNA]</scope>
    <source>
        <strain evidence="9">CGMCC 1.5362</strain>
    </source>
</reference>
<evidence type="ECO:0000256" key="3">
    <source>
        <dbReference type="ARBA" id="ARBA00022927"/>
    </source>
</evidence>
<evidence type="ECO:0000256" key="6">
    <source>
        <dbReference type="ARBA" id="ARBA00023136"/>
    </source>
</evidence>
<keyword evidence="7" id="KW-1003">Cell membrane</keyword>
<accession>A0ABQ2FBB5</accession>
<feature type="transmembrane region" description="Helical" evidence="7">
    <location>
        <begin position="201"/>
        <end position="218"/>
    </location>
</feature>
<feature type="transmembrane region" description="Helical" evidence="7">
    <location>
        <begin position="86"/>
        <end position="108"/>
    </location>
</feature>
<dbReference type="Proteomes" id="UP000662111">
    <property type="component" value="Unassembled WGS sequence"/>
</dbReference>
<feature type="transmembrane region" description="Helical" evidence="7">
    <location>
        <begin position="224"/>
        <end position="248"/>
    </location>
</feature>
<protein>
    <recommendedName>
        <fullName evidence="7">Sec-independent protein translocase protein TatC</fullName>
    </recommendedName>
</protein>
<dbReference type="PANTHER" id="PTHR30371">
    <property type="entry name" value="SEC-INDEPENDENT PROTEIN TRANSLOCASE PROTEIN TATC"/>
    <property type="match status" value="1"/>
</dbReference>
<dbReference type="NCBIfam" id="TIGR00945">
    <property type="entry name" value="tatC"/>
    <property type="match status" value="1"/>
</dbReference>
<dbReference type="HAMAP" id="MF_00902">
    <property type="entry name" value="TatC"/>
    <property type="match status" value="1"/>
</dbReference>
<evidence type="ECO:0000313" key="9">
    <source>
        <dbReference type="Proteomes" id="UP000662111"/>
    </source>
</evidence>
<keyword evidence="4 7" id="KW-1133">Transmembrane helix</keyword>
<keyword evidence="3 7" id="KW-0653">Protein transport</keyword>
<comment type="similarity">
    <text evidence="7">Belongs to the TatC family.</text>
</comment>
<keyword evidence="5 7" id="KW-0811">Translocation</keyword>
<sequence length="275" mass="30724">MARAARRQANPDARMSLGEHFRELRNRLLVSCIAIAALSVVGWYFYQDIVDVIAAPVQAVARERGDELVALRFQNITEPFATQLKVAIFTGILLASPVWLWQLWAFLLPGLRPQERRIALAYFFVSIPLFLAGAGLASFTFPRLVAILLGFTPEGVGNLPGMAEFLSLVLYFMLAFGLAFLLPVVLVALNQLRILSARNMLRSWRVTLFAILVFSAFMTPDPSAWTMLAMAAPVFFLFWCAVGVAFLLERRRRRRGEDPADRYAGLSPDEATPLS</sequence>
<evidence type="ECO:0000313" key="8">
    <source>
        <dbReference type="EMBL" id="GGK75576.1"/>
    </source>
</evidence>
<comment type="subcellular location">
    <subcellularLocation>
        <location evidence="7">Cell membrane</location>
        <topology evidence="7">Multi-pass membrane protein</topology>
    </subcellularLocation>
    <subcellularLocation>
        <location evidence="1">Membrane</location>
        <topology evidence="1">Multi-pass membrane protein</topology>
    </subcellularLocation>
</comment>
<evidence type="ECO:0000256" key="7">
    <source>
        <dbReference type="HAMAP-Rule" id="MF_00902"/>
    </source>
</evidence>
<dbReference type="PRINTS" id="PR01840">
    <property type="entry name" value="TATCFAMILY"/>
</dbReference>
<evidence type="ECO:0000256" key="5">
    <source>
        <dbReference type="ARBA" id="ARBA00023010"/>
    </source>
</evidence>
<feature type="transmembrane region" description="Helical" evidence="7">
    <location>
        <begin position="120"/>
        <end position="145"/>
    </location>
</feature>
<keyword evidence="6 7" id="KW-0472">Membrane</keyword>
<keyword evidence="9" id="KW-1185">Reference proteome</keyword>
<dbReference type="EMBL" id="BMLB01000005">
    <property type="protein sequence ID" value="GGK75576.1"/>
    <property type="molecule type" value="Genomic_DNA"/>
</dbReference>
<name>A0ABQ2FBB5_9MICO</name>
<proteinExistence type="inferred from homology"/>